<accession>A0A538U9Y3</accession>
<evidence type="ECO:0000313" key="2">
    <source>
        <dbReference type="EMBL" id="TMQ72711.1"/>
    </source>
</evidence>
<protein>
    <recommendedName>
        <fullName evidence="4">Glycosyltransferase RgtA/B/C/D-like domain-containing protein</fullName>
    </recommendedName>
</protein>
<feature type="transmembrane region" description="Helical" evidence="1">
    <location>
        <begin position="157"/>
        <end position="175"/>
    </location>
</feature>
<dbReference type="Proteomes" id="UP000319771">
    <property type="component" value="Unassembled WGS sequence"/>
</dbReference>
<dbReference type="AlphaFoldDB" id="A0A538U9Y3"/>
<feature type="transmembrane region" description="Helical" evidence="1">
    <location>
        <begin position="300"/>
        <end position="320"/>
    </location>
</feature>
<reference evidence="2 3" key="1">
    <citation type="journal article" date="2019" name="Nat. Microbiol.">
        <title>Mediterranean grassland soil C-N compound turnover is dependent on rainfall and depth, and is mediated by genomically divergent microorganisms.</title>
        <authorList>
            <person name="Diamond S."/>
            <person name="Andeer P.F."/>
            <person name="Li Z."/>
            <person name="Crits-Christoph A."/>
            <person name="Burstein D."/>
            <person name="Anantharaman K."/>
            <person name="Lane K.R."/>
            <person name="Thomas B.C."/>
            <person name="Pan C."/>
            <person name="Northen T.R."/>
            <person name="Banfield J.F."/>
        </authorList>
    </citation>
    <scope>NUCLEOTIDE SEQUENCE [LARGE SCALE GENOMIC DNA]</scope>
    <source>
        <strain evidence="2">WS_11</strain>
    </source>
</reference>
<dbReference type="EMBL" id="VBPB01000096">
    <property type="protein sequence ID" value="TMQ72711.1"/>
    <property type="molecule type" value="Genomic_DNA"/>
</dbReference>
<feature type="transmembrane region" description="Helical" evidence="1">
    <location>
        <begin position="254"/>
        <end position="279"/>
    </location>
</feature>
<keyword evidence="1" id="KW-0812">Transmembrane</keyword>
<feature type="transmembrane region" description="Helical" evidence="1">
    <location>
        <begin position="98"/>
        <end position="123"/>
    </location>
</feature>
<proteinExistence type="predicted"/>
<evidence type="ECO:0000256" key="1">
    <source>
        <dbReference type="SAM" id="Phobius"/>
    </source>
</evidence>
<keyword evidence="1" id="KW-1133">Transmembrane helix</keyword>
<feature type="transmembrane region" description="Helical" evidence="1">
    <location>
        <begin position="462"/>
        <end position="486"/>
    </location>
</feature>
<organism evidence="2 3">
    <name type="scientific">Eiseniibacteriota bacterium</name>
    <dbReference type="NCBI Taxonomy" id="2212470"/>
    <lineage>
        <taxon>Bacteria</taxon>
        <taxon>Candidatus Eiseniibacteriota</taxon>
    </lineage>
</organism>
<gene>
    <name evidence="2" type="ORF">E6K81_06655</name>
</gene>
<name>A0A538U9Y3_UNCEI</name>
<feature type="transmembrane region" description="Helical" evidence="1">
    <location>
        <begin position="362"/>
        <end position="381"/>
    </location>
</feature>
<comment type="caution">
    <text evidence="2">The sequence shown here is derived from an EMBL/GenBank/DDBJ whole genome shotgun (WGS) entry which is preliminary data.</text>
</comment>
<evidence type="ECO:0000313" key="3">
    <source>
        <dbReference type="Proteomes" id="UP000319771"/>
    </source>
</evidence>
<keyword evidence="1" id="KW-0472">Membrane</keyword>
<feature type="transmembrane region" description="Helical" evidence="1">
    <location>
        <begin position="332"/>
        <end position="350"/>
    </location>
</feature>
<feature type="transmembrane region" description="Helical" evidence="1">
    <location>
        <begin position="181"/>
        <end position="206"/>
    </location>
</feature>
<feature type="transmembrane region" description="Helical" evidence="1">
    <location>
        <begin position="129"/>
        <end position="150"/>
    </location>
</feature>
<evidence type="ECO:0008006" key="4">
    <source>
        <dbReference type="Google" id="ProtNLM"/>
    </source>
</evidence>
<sequence>MSRPSARTGLWLGVAAFLGFALTGGGRIVGSDEVTMLELARAMLHGGIAVPVGATLDGPDGRHYTKNAAGQAVLALPLVAAAEAAADRLPRLGPRRVLAVRFAVSFFNALIAALVLVAFHALVRALSVRAGPALAATAMLGLTTPLWVYAKSFMAEPLQALGLLLALSGSARAALGERRGAWWAGLGVMLAVSAKLSMLPFALLGLWPLRGAEPRDRVPPLLMLALALAGHGAYDLARFGTVLETGYGAQATPAAYSTPLLVGLYGLLLSSGKGIAWFAPALWLAPAGLRRLRGAGPTHARTAVTIALAWAGALLLYARFQHWAGDGSFGPRYLVPFLPLAFVLVAFALDGASRSRRVIARALAALGLIVQVGGVAVYFGAQMREAGDYPYRLALDDPHFMSDSHFNPRFSPIAGHWRMLVRNAGEHLAGRAPRLMGGGEPDPRLGLSAADQEALLHALDFWWLYALYAGLPAAPVLGALALLLLLTGWALARLKAALAADAAVP</sequence>